<gene>
    <name evidence="6" type="ORF">EV214_10119</name>
</gene>
<reference evidence="6 7" key="1">
    <citation type="submission" date="2019-03" db="EMBL/GenBank/DDBJ databases">
        <title>Genomic Encyclopedia of Type Strains, Phase IV (KMG-IV): sequencing the most valuable type-strain genomes for metagenomic binning, comparative biology and taxonomic classification.</title>
        <authorList>
            <person name="Goeker M."/>
        </authorList>
    </citation>
    <scope>NUCLEOTIDE SEQUENCE [LARGE SCALE GENOMIC DNA]</scope>
    <source>
        <strain evidence="6 7">DSM 102940</strain>
    </source>
</reference>
<dbReference type="Gene3D" id="1.10.8.260">
    <property type="entry name" value="HI0933 insert domain-like"/>
    <property type="match status" value="1"/>
</dbReference>
<dbReference type="InterPro" id="IPR036188">
    <property type="entry name" value="FAD/NAD-bd_sf"/>
</dbReference>
<dbReference type="OrthoDB" id="9773233at2"/>
<keyword evidence="7" id="KW-1185">Reference proteome</keyword>
<dbReference type="Pfam" id="PF22780">
    <property type="entry name" value="HI0933_like_1st"/>
    <property type="match status" value="1"/>
</dbReference>
<dbReference type="NCBIfam" id="TIGR00275">
    <property type="entry name" value="aminoacetone oxidase family FAD-binding enzyme"/>
    <property type="match status" value="1"/>
</dbReference>
<evidence type="ECO:0000313" key="7">
    <source>
        <dbReference type="Proteomes" id="UP000294919"/>
    </source>
</evidence>
<accession>A0A4R2L6S2</accession>
<evidence type="ECO:0000256" key="2">
    <source>
        <dbReference type="ARBA" id="ARBA00022630"/>
    </source>
</evidence>
<keyword evidence="3" id="KW-0274">FAD</keyword>
<dbReference type="Proteomes" id="UP000294919">
    <property type="component" value="Unassembled WGS sequence"/>
</dbReference>
<dbReference type="Gene3D" id="3.50.50.60">
    <property type="entry name" value="FAD/NAD(P)-binding domain"/>
    <property type="match status" value="1"/>
</dbReference>
<evidence type="ECO:0000259" key="5">
    <source>
        <dbReference type="Pfam" id="PF22780"/>
    </source>
</evidence>
<feature type="domain" description="RsdA/BaiN/AoA(So)-like insert" evidence="5">
    <location>
        <begin position="191"/>
        <end position="353"/>
    </location>
</feature>
<dbReference type="RefSeq" id="WP_132241459.1">
    <property type="nucleotide sequence ID" value="NZ_SLWV01000001.1"/>
</dbReference>
<dbReference type="InterPro" id="IPR057661">
    <property type="entry name" value="RsdA/BaiN/AoA(So)_Rossmann"/>
</dbReference>
<dbReference type="SUPFAM" id="SSF51905">
    <property type="entry name" value="FAD/NAD(P)-binding domain"/>
    <property type="match status" value="1"/>
</dbReference>
<dbReference type="PANTHER" id="PTHR42887:SF2">
    <property type="entry name" value="OS12G0638800 PROTEIN"/>
    <property type="match status" value="1"/>
</dbReference>
<dbReference type="Pfam" id="PF03486">
    <property type="entry name" value="HI0933_like"/>
    <property type="match status" value="1"/>
</dbReference>
<comment type="cofactor">
    <cofactor evidence="1">
        <name>FAD</name>
        <dbReference type="ChEBI" id="CHEBI:57692"/>
    </cofactor>
</comment>
<dbReference type="PRINTS" id="PR00368">
    <property type="entry name" value="FADPNR"/>
</dbReference>
<comment type="caution">
    <text evidence="6">The sequence shown here is derived from an EMBL/GenBank/DDBJ whole genome shotgun (WGS) entry which is preliminary data.</text>
</comment>
<organism evidence="6 7">
    <name type="scientific">Marinisporobacter balticus</name>
    <dbReference type="NCBI Taxonomy" id="2018667"/>
    <lineage>
        <taxon>Bacteria</taxon>
        <taxon>Bacillati</taxon>
        <taxon>Bacillota</taxon>
        <taxon>Clostridia</taxon>
        <taxon>Peptostreptococcales</taxon>
        <taxon>Thermotaleaceae</taxon>
        <taxon>Marinisporobacter</taxon>
    </lineage>
</organism>
<feature type="domain" description="RsdA/BaiN/AoA(So)-like Rossmann fold-like" evidence="4">
    <location>
        <begin position="3"/>
        <end position="406"/>
    </location>
</feature>
<evidence type="ECO:0000256" key="3">
    <source>
        <dbReference type="ARBA" id="ARBA00022827"/>
    </source>
</evidence>
<name>A0A4R2L6S2_9FIRM</name>
<dbReference type="PANTHER" id="PTHR42887">
    <property type="entry name" value="OS12G0638800 PROTEIN"/>
    <property type="match status" value="1"/>
</dbReference>
<dbReference type="SUPFAM" id="SSF160996">
    <property type="entry name" value="HI0933 insert domain-like"/>
    <property type="match status" value="1"/>
</dbReference>
<dbReference type="InterPro" id="IPR055178">
    <property type="entry name" value="RsdA/BaiN/AoA(So)-like_dom"/>
</dbReference>
<dbReference type="InterPro" id="IPR004792">
    <property type="entry name" value="BaiN-like"/>
</dbReference>
<dbReference type="EMBL" id="SLWV01000001">
    <property type="protein sequence ID" value="TCO79789.1"/>
    <property type="molecule type" value="Genomic_DNA"/>
</dbReference>
<sequence>MEHIVVIGGGAAGMVAAGTAAKRGEHVILLEKNDTLGKKIYITGKGRCNLTNNKDIEELLNHVTRNKNFLYSAFYSFTNDDVINLMHEYGTPTKVERGDRVFPQSDKSSDVIKALKKFMLSHGVDIKLNAEVKEILIQNNEIKGVSLSDQTIISCKKVIIATGGMSYYTTGSTGDGYKFAKKLGHSIIPLRPGLVPLETEEAWVKELQGLSLRNISLKAIYKNKEIHTEFGEMIFTHYGVSGPVVLSMSNYINDYLKKGKIRVLLNLKPALDEDKLDQRIIRDFEKYSKKQFKNSLQDLLPSKLIPVIIGLSGIPENKYVNQITKDERKKLINLLTNLPMTISKMRPINEAIITSGGINVKEINPSTMESKKINGIYFAGEVVDIDALTGGYNLQIAFSTGYLAGMNV</sequence>
<dbReference type="PRINTS" id="PR00411">
    <property type="entry name" value="PNDRDTASEI"/>
</dbReference>
<proteinExistence type="predicted"/>
<dbReference type="AlphaFoldDB" id="A0A4R2L6S2"/>
<dbReference type="InterPro" id="IPR023166">
    <property type="entry name" value="BaiN-like_dom_sf"/>
</dbReference>
<dbReference type="Gene3D" id="2.40.30.10">
    <property type="entry name" value="Translation factors"/>
    <property type="match status" value="1"/>
</dbReference>
<evidence type="ECO:0000259" key="4">
    <source>
        <dbReference type="Pfam" id="PF03486"/>
    </source>
</evidence>
<evidence type="ECO:0000256" key="1">
    <source>
        <dbReference type="ARBA" id="ARBA00001974"/>
    </source>
</evidence>
<keyword evidence="2" id="KW-0285">Flavoprotein</keyword>
<evidence type="ECO:0000313" key="6">
    <source>
        <dbReference type="EMBL" id="TCO79789.1"/>
    </source>
</evidence>
<protein>
    <submittedName>
        <fullName evidence="6">Uncharacterized protein</fullName>
    </submittedName>
</protein>